<reference evidence="1 2" key="2">
    <citation type="journal article" date="2021" name="Genomics">
        <title>High-quality reference genome for Clonorchis sinensis.</title>
        <authorList>
            <person name="Young N.D."/>
            <person name="Stroehlein A.J."/>
            <person name="Kinkar L."/>
            <person name="Wang T."/>
            <person name="Sohn W.M."/>
            <person name="Chang B.C.H."/>
            <person name="Kaur P."/>
            <person name="Weisz D."/>
            <person name="Dudchenko O."/>
            <person name="Aiden E.L."/>
            <person name="Korhonen P.K."/>
            <person name="Gasser R.B."/>
        </authorList>
    </citation>
    <scope>NUCLEOTIDE SEQUENCE [LARGE SCALE GENOMIC DNA]</scope>
    <source>
        <strain evidence="1">Cs-k2</strain>
    </source>
</reference>
<dbReference type="AlphaFoldDB" id="A0A8T1MB58"/>
<sequence length="114" mass="12841">MATECAARVRLTFQLVRCSRYCHTLYTRNLDCVKLPVFRYLTQYTARLIICRIRRRISGHTSNVRLLSPPTDIHPAAEPNQTSASRLPLSGFGQPGHIAVLVLPLGGMASRHRK</sequence>
<evidence type="ECO:0000313" key="2">
    <source>
        <dbReference type="Proteomes" id="UP000286415"/>
    </source>
</evidence>
<evidence type="ECO:0000313" key="1">
    <source>
        <dbReference type="EMBL" id="KAG5446142.1"/>
    </source>
</evidence>
<keyword evidence="2" id="KW-1185">Reference proteome</keyword>
<name>A0A8T1MB58_CLOSI</name>
<dbReference type="EMBL" id="NIRI02000056">
    <property type="protein sequence ID" value="KAG5446142.1"/>
    <property type="molecule type" value="Genomic_DNA"/>
</dbReference>
<feature type="non-terminal residue" evidence="1">
    <location>
        <position position="114"/>
    </location>
</feature>
<comment type="caution">
    <text evidence="1">The sequence shown here is derived from an EMBL/GenBank/DDBJ whole genome shotgun (WGS) entry which is preliminary data.</text>
</comment>
<accession>A0A8T1MB58</accession>
<protein>
    <submittedName>
        <fullName evidence="1">Uncharacterized protein</fullName>
    </submittedName>
</protein>
<gene>
    <name evidence="1" type="ORF">CSKR_111676</name>
</gene>
<proteinExistence type="predicted"/>
<reference evidence="1 2" key="1">
    <citation type="journal article" date="2018" name="Biotechnol. Adv.">
        <title>Improved genomic resources and new bioinformatic workflow for the carcinogenic parasite Clonorchis sinensis: Biotechnological implications.</title>
        <authorList>
            <person name="Wang D."/>
            <person name="Korhonen P.K."/>
            <person name="Gasser R.B."/>
            <person name="Young N.D."/>
        </authorList>
    </citation>
    <scope>NUCLEOTIDE SEQUENCE [LARGE SCALE GENOMIC DNA]</scope>
    <source>
        <strain evidence="1">Cs-k2</strain>
    </source>
</reference>
<organism evidence="1 2">
    <name type="scientific">Clonorchis sinensis</name>
    <name type="common">Chinese liver fluke</name>
    <dbReference type="NCBI Taxonomy" id="79923"/>
    <lineage>
        <taxon>Eukaryota</taxon>
        <taxon>Metazoa</taxon>
        <taxon>Spiralia</taxon>
        <taxon>Lophotrochozoa</taxon>
        <taxon>Platyhelminthes</taxon>
        <taxon>Trematoda</taxon>
        <taxon>Digenea</taxon>
        <taxon>Opisthorchiida</taxon>
        <taxon>Opisthorchiata</taxon>
        <taxon>Opisthorchiidae</taxon>
        <taxon>Clonorchis</taxon>
    </lineage>
</organism>
<dbReference type="Proteomes" id="UP000286415">
    <property type="component" value="Unassembled WGS sequence"/>
</dbReference>